<evidence type="ECO:0000313" key="2">
    <source>
        <dbReference type="Ensembl" id="ENSGACP00000037308.1"/>
    </source>
</evidence>
<reference evidence="2 3" key="1">
    <citation type="journal article" date="2021" name="G3 (Bethesda)">
        <title>Improved contiguity of the threespine stickleback genome using long-read sequencing.</title>
        <authorList>
            <person name="Nath S."/>
            <person name="Shaw D.E."/>
            <person name="White M.A."/>
        </authorList>
    </citation>
    <scope>NUCLEOTIDE SEQUENCE [LARGE SCALE GENOMIC DNA]</scope>
    <source>
        <strain evidence="2 3">Lake Benthic</strain>
    </source>
</reference>
<reference evidence="2" key="3">
    <citation type="submission" date="2025-09" db="UniProtKB">
        <authorList>
            <consortium name="Ensembl"/>
        </authorList>
    </citation>
    <scope>IDENTIFICATION</scope>
</reference>
<feature type="region of interest" description="Disordered" evidence="1">
    <location>
        <begin position="1"/>
        <end position="102"/>
    </location>
</feature>
<dbReference type="GO" id="GO:0005634">
    <property type="term" value="C:nucleus"/>
    <property type="evidence" value="ECO:0007669"/>
    <property type="project" value="TreeGrafter"/>
</dbReference>
<sequence>MGDDLGEEWWTHEGNSDASAAEEDAPPPTELQEKEQKKPEKRKSVTEATAKPKKKKKIEQKECITPQKKAAEDEPSTKPKRRRKKKTITDVLSSSEPKPGCPSDLQNLLTQHFSDKLSVIEQEDLKLQDSSFLSSNDLTHTISSFLKQVCPKWSKIQKQHTEKRALVLLVVCSSALRAIELIKQMTVFKGEAKAVKLFAKHIKVTDMTMTTMMMMMMRAVFVKLATWTVSLCTQIEEQIKLLQKGVTHIGVGTPGRMSALVEKEGLSLQALKYVVLDWNWRDQKLRRMVDVPEVKLDLMKLLLGGILQRCKEDKVKIGLY</sequence>
<keyword evidence="3" id="KW-1185">Reference proteome</keyword>
<dbReference type="InterPro" id="IPR027417">
    <property type="entry name" value="P-loop_NTPase"/>
</dbReference>
<dbReference type="Pfam" id="PF14617">
    <property type="entry name" value="CMS1"/>
    <property type="match status" value="2"/>
</dbReference>
<dbReference type="Ensembl" id="ENSGACT00000078880.1">
    <property type="protein sequence ID" value="ENSGACP00000037308.1"/>
    <property type="gene ID" value="ENSGACG00000002798.2"/>
</dbReference>
<proteinExistence type="predicted"/>
<protein>
    <submittedName>
        <fullName evidence="2">Cms1 ribosomal small subunit homolog</fullName>
    </submittedName>
</protein>
<name>A0AAQ4PH97_GASAC</name>
<dbReference type="PANTHER" id="PTHR24030:SF0">
    <property type="entry name" value="PROTEIN CMSS1"/>
    <property type="match status" value="1"/>
</dbReference>
<evidence type="ECO:0000313" key="3">
    <source>
        <dbReference type="Proteomes" id="UP000007635"/>
    </source>
</evidence>
<dbReference type="PANTHER" id="PTHR24030">
    <property type="entry name" value="PROTEIN CMSS1"/>
    <property type="match status" value="1"/>
</dbReference>
<dbReference type="SUPFAM" id="SSF52540">
    <property type="entry name" value="P-loop containing nucleoside triphosphate hydrolases"/>
    <property type="match status" value="1"/>
</dbReference>
<evidence type="ECO:0000256" key="1">
    <source>
        <dbReference type="SAM" id="MobiDB-lite"/>
    </source>
</evidence>
<dbReference type="GeneTree" id="ENSGT00390000006574"/>
<dbReference type="Gene3D" id="3.40.50.300">
    <property type="entry name" value="P-loop containing nucleotide triphosphate hydrolases"/>
    <property type="match status" value="1"/>
</dbReference>
<dbReference type="InterPro" id="IPR032704">
    <property type="entry name" value="Cms1"/>
</dbReference>
<accession>A0AAQ4PH97</accession>
<dbReference type="AlphaFoldDB" id="A0AAQ4PH97"/>
<dbReference type="Proteomes" id="UP000007635">
    <property type="component" value="Chromosome XVI"/>
</dbReference>
<organism evidence="2 3">
    <name type="scientific">Gasterosteus aculeatus aculeatus</name>
    <name type="common">three-spined stickleback</name>
    <dbReference type="NCBI Taxonomy" id="481459"/>
    <lineage>
        <taxon>Eukaryota</taxon>
        <taxon>Metazoa</taxon>
        <taxon>Chordata</taxon>
        <taxon>Craniata</taxon>
        <taxon>Vertebrata</taxon>
        <taxon>Euteleostomi</taxon>
        <taxon>Actinopterygii</taxon>
        <taxon>Neopterygii</taxon>
        <taxon>Teleostei</taxon>
        <taxon>Neoteleostei</taxon>
        <taxon>Acanthomorphata</taxon>
        <taxon>Eupercaria</taxon>
        <taxon>Perciformes</taxon>
        <taxon>Cottioidei</taxon>
        <taxon>Gasterosteales</taxon>
        <taxon>Gasterosteidae</taxon>
        <taxon>Gasterosteus</taxon>
    </lineage>
</organism>
<reference evidence="2" key="2">
    <citation type="submission" date="2025-08" db="UniProtKB">
        <authorList>
            <consortium name="Ensembl"/>
        </authorList>
    </citation>
    <scope>IDENTIFICATION</scope>
</reference>
<feature type="compositionally biased region" description="Basic and acidic residues" evidence="1">
    <location>
        <begin position="31"/>
        <end position="45"/>
    </location>
</feature>
<dbReference type="GO" id="GO:0030686">
    <property type="term" value="C:90S preribosome"/>
    <property type="evidence" value="ECO:0007669"/>
    <property type="project" value="TreeGrafter"/>
</dbReference>